<sequence length="225" mass="24834">MSAGDQKPIAVAQRAVRQLREMILTGELAPGSDHLEAELADLLGMSRTPIREAALTLEREGLLVMRPRRGIRVVPVSPDDMREIYEILTELESLAAERAAETGYSASDLSTLAEAIEAMDDAIAARDLEAWAIADAAFHSELVRLGGNSRIGLIASMMSNQVCRAKAQTLFIRPLPSRSNEDHRAVYEAILAGDATEARRLHRDHRQHAQKMLSGILEKHRIKQL</sequence>
<keyword evidence="6" id="KW-1185">Reference proteome</keyword>
<accession>A0ABR9XB58</accession>
<dbReference type="Pfam" id="PF00392">
    <property type="entry name" value="GntR"/>
    <property type="match status" value="1"/>
</dbReference>
<feature type="domain" description="HTH gntR-type" evidence="4">
    <location>
        <begin position="9"/>
        <end position="76"/>
    </location>
</feature>
<dbReference type="PANTHER" id="PTHR43537">
    <property type="entry name" value="TRANSCRIPTIONAL REGULATOR, GNTR FAMILY"/>
    <property type="match status" value="1"/>
</dbReference>
<dbReference type="InterPro" id="IPR036388">
    <property type="entry name" value="WH-like_DNA-bd_sf"/>
</dbReference>
<dbReference type="InterPro" id="IPR011711">
    <property type="entry name" value="GntR_C"/>
</dbReference>
<dbReference type="PANTHER" id="PTHR43537:SF44">
    <property type="entry name" value="GNTR FAMILY REGULATORY PROTEIN"/>
    <property type="match status" value="1"/>
</dbReference>
<dbReference type="Proteomes" id="UP000607796">
    <property type="component" value="Unassembled WGS sequence"/>
</dbReference>
<dbReference type="InterPro" id="IPR036390">
    <property type="entry name" value="WH_DNA-bd_sf"/>
</dbReference>
<dbReference type="CDD" id="cd07377">
    <property type="entry name" value="WHTH_GntR"/>
    <property type="match status" value="1"/>
</dbReference>
<keyword evidence="2" id="KW-0238">DNA-binding</keyword>
<evidence type="ECO:0000313" key="6">
    <source>
        <dbReference type="Proteomes" id="UP000607796"/>
    </source>
</evidence>
<evidence type="ECO:0000313" key="5">
    <source>
        <dbReference type="EMBL" id="MBE9640717.1"/>
    </source>
</evidence>
<dbReference type="EMBL" id="JADFFK010000045">
    <property type="protein sequence ID" value="MBE9640717.1"/>
    <property type="molecule type" value="Genomic_DNA"/>
</dbReference>
<dbReference type="Gene3D" id="1.10.10.10">
    <property type="entry name" value="Winged helix-like DNA-binding domain superfamily/Winged helix DNA-binding domain"/>
    <property type="match status" value="1"/>
</dbReference>
<dbReference type="InterPro" id="IPR000524">
    <property type="entry name" value="Tscrpt_reg_HTH_GntR"/>
</dbReference>
<dbReference type="Gene3D" id="1.20.120.530">
    <property type="entry name" value="GntR ligand-binding domain-like"/>
    <property type="match status" value="1"/>
</dbReference>
<organism evidence="5 6">
    <name type="scientific">Salipiger mangrovisoli</name>
    <dbReference type="NCBI Taxonomy" id="2865933"/>
    <lineage>
        <taxon>Bacteria</taxon>
        <taxon>Pseudomonadati</taxon>
        <taxon>Pseudomonadota</taxon>
        <taxon>Alphaproteobacteria</taxon>
        <taxon>Rhodobacterales</taxon>
        <taxon>Roseobacteraceae</taxon>
        <taxon>Salipiger</taxon>
    </lineage>
</organism>
<comment type="caution">
    <text evidence="5">The sequence shown here is derived from an EMBL/GenBank/DDBJ whole genome shotgun (WGS) entry which is preliminary data.</text>
</comment>
<dbReference type="InterPro" id="IPR008920">
    <property type="entry name" value="TF_FadR/GntR_C"/>
</dbReference>
<dbReference type="SMART" id="SM00895">
    <property type="entry name" value="FCD"/>
    <property type="match status" value="1"/>
</dbReference>
<gene>
    <name evidence="5" type="ORF">IQ782_28115</name>
</gene>
<keyword evidence="1" id="KW-0805">Transcription regulation</keyword>
<evidence type="ECO:0000256" key="3">
    <source>
        <dbReference type="ARBA" id="ARBA00023163"/>
    </source>
</evidence>
<reference evidence="5 6" key="1">
    <citation type="journal article" date="2021" name="Int. J. Syst. Evol. Microbiol.">
        <title>Salipiger mangrovisoli sp. nov., isolated from mangrove soil and the proposal for the reclassification of Paraphaeobacter pallidus as Salipiger pallidus comb. nov.</title>
        <authorList>
            <person name="Du J."/>
            <person name="Liu Y."/>
            <person name="Pei T."/>
            <person name="Deng M.R."/>
            <person name="Zhu H."/>
        </authorList>
    </citation>
    <scope>NUCLEOTIDE SEQUENCE [LARGE SCALE GENOMIC DNA]</scope>
    <source>
        <strain evidence="5 6">6D45A</strain>
    </source>
</reference>
<dbReference type="Pfam" id="PF07729">
    <property type="entry name" value="FCD"/>
    <property type="match status" value="1"/>
</dbReference>
<protein>
    <submittedName>
        <fullName evidence="5">GntR family transcriptional regulator</fullName>
    </submittedName>
</protein>
<evidence type="ECO:0000259" key="4">
    <source>
        <dbReference type="PROSITE" id="PS50949"/>
    </source>
</evidence>
<dbReference type="PROSITE" id="PS50949">
    <property type="entry name" value="HTH_GNTR"/>
    <property type="match status" value="1"/>
</dbReference>
<dbReference type="SMART" id="SM00345">
    <property type="entry name" value="HTH_GNTR"/>
    <property type="match status" value="1"/>
</dbReference>
<dbReference type="SUPFAM" id="SSF48008">
    <property type="entry name" value="GntR ligand-binding domain-like"/>
    <property type="match status" value="1"/>
</dbReference>
<name>A0ABR9XB58_9RHOB</name>
<evidence type="ECO:0000256" key="1">
    <source>
        <dbReference type="ARBA" id="ARBA00023015"/>
    </source>
</evidence>
<proteinExistence type="predicted"/>
<evidence type="ECO:0000256" key="2">
    <source>
        <dbReference type="ARBA" id="ARBA00023125"/>
    </source>
</evidence>
<dbReference type="RefSeq" id="WP_194137980.1">
    <property type="nucleotide sequence ID" value="NZ_JADFFK010000045.1"/>
</dbReference>
<dbReference type="SUPFAM" id="SSF46785">
    <property type="entry name" value="Winged helix' DNA-binding domain"/>
    <property type="match status" value="1"/>
</dbReference>
<keyword evidence="3" id="KW-0804">Transcription</keyword>